<dbReference type="InterPro" id="IPR053137">
    <property type="entry name" value="NLR-like"/>
</dbReference>
<name>A0A4U0VRE0_9PEZI</name>
<dbReference type="Pfam" id="PF13424">
    <property type="entry name" value="TPR_12"/>
    <property type="match status" value="2"/>
</dbReference>
<dbReference type="InterPro" id="IPR025676">
    <property type="entry name" value="Clr5_dom"/>
</dbReference>
<proteinExistence type="predicted"/>
<keyword evidence="4" id="KW-1185">Reference proteome</keyword>
<feature type="region of interest" description="Disordered" evidence="1">
    <location>
        <begin position="16"/>
        <end position="57"/>
    </location>
</feature>
<dbReference type="STRING" id="331657.A0A4U0VRE0"/>
<feature type="compositionally biased region" description="Polar residues" evidence="1">
    <location>
        <begin position="16"/>
        <end position="27"/>
    </location>
</feature>
<dbReference type="OrthoDB" id="5986190at2759"/>
<evidence type="ECO:0000256" key="1">
    <source>
        <dbReference type="SAM" id="MobiDB-lite"/>
    </source>
</evidence>
<dbReference type="AlphaFoldDB" id="A0A4U0VRE0"/>
<dbReference type="EMBL" id="NAJN01002493">
    <property type="protein sequence ID" value="TKA52018.1"/>
    <property type="molecule type" value="Genomic_DNA"/>
</dbReference>
<dbReference type="InterPro" id="IPR011990">
    <property type="entry name" value="TPR-like_helical_dom_sf"/>
</dbReference>
<protein>
    <recommendedName>
        <fullName evidence="2">Clr5 domain-containing protein</fullName>
    </recommendedName>
</protein>
<sequence>MVPQLASTQSYMPHSFNLSLTPYSNQPHNEESLSDSQRIPATAMGPPAKRRKRKAPTLRADAWEPYKARITELHVRQKLPLRQVKDTIERESSFQAGIRQYRTRISQWGLDKNIKPHEMSAVVRKRQRRKLIESQKGELTFTVRGNEVEPQKIDRWMKRNEIPENVVYAPSPAAYTPSACRYRQTDEDRLRQELSTLEIRYEDDHPETLRILYKLSEVLIDQGRYSSAEKMIRRLVEARQNVNGSDDNDMNEALDLLGGVLYFQGSYAKAERLHRRAFESSRRILGSEHPNTLRSMDYLAITYCEQGRLKEAEELWVQVKQGRLKEAEELEVQVIETRKRVLGHEHPDTLISISNLASTYSEQGRLKEAEELEVQVIETRKRVLGDEHLDTLISISNLASTYSNQGRLKEAEALKVQVVETRKRVLGHEHPDTLLSMSNLAFTDYDQGRLKEAEEL</sequence>
<dbReference type="PANTHER" id="PTHR46082:SF11">
    <property type="entry name" value="AAA+ ATPASE DOMAIN-CONTAINING PROTEIN-RELATED"/>
    <property type="match status" value="1"/>
</dbReference>
<dbReference type="SUPFAM" id="SSF48452">
    <property type="entry name" value="TPR-like"/>
    <property type="match status" value="2"/>
</dbReference>
<feature type="domain" description="Clr5" evidence="2">
    <location>
        <begin position="60"/>
        <end position="112"/>
    </location>
</feature>
<evidence type="ECO:0000313" key="3">
    <source>
        <dbReference type="EMBL" id="TKA52018.1"/>
    </source>
</evidence>
<reference evidence="3 4" key="1">
    <citation type="submission" date="2017-03" db="EMBL/GenBank/DDBJ databases">
        <title>Genomes of endolithic fungi from Antarctica.</title>
        <authorList>
            <person name="Coleine C."/>
            <person name="Masonjones S."/>
            <person name="Stajich J.E."/>
        </authorList>
    </citation>
    <scope>NUCLEOTIDE SEQUENCE [LARGE SCALE GENOMIC DNA]</scope>
    <source>
        <strain evidence="3 4">CCFEE 5187</strain>
    </source>
</reference>
<organism evidence="3 4">
    <name type="scientific">Cryomyces minteri</name>
    <dbReference type="NCBI Taxonomy" id="331657"/>
    <lineage>
        <taxon>Eukaryota</taxon>
        <taxon>Fungi</taxon>
        <taxon>Dikarya</taxon>
        <taxon>Ascomycota</taxon>
        <taxon>Pezizomycotina</taxon>
        <taxon>Dothideomycetes</taxon>
        <taxon>Dothideomycetes incertae sedis</taxon>
        <taxon>Cryomyces</taxon>
    </lineage>
</organism>
<dbReference type="Pfam" id="PF13374">
    <property type="entry name" value="TPR_10"/>
    <property type="match status" value="3"/>
</dbReference>
<dbReference type="Proteomes" id="UP000308768">
    <property type="component" value="Unassembled WGS sequence"/>
</dbReference>
<dbReference type="Gene3D" id="1.25.40.10">
    <property type="entry name" value="Tetratricopeptide repeat domain"/>
    <property type="match status" value="2"/>
</dbReference>
<evidence type="ECO:0000313" key="4">
    <source>
        <dbReference type="Proteomes" id="UP000308768"/>
    </source>
</evidence>
<dbReference type="Pfam" id="PF14420">
    <property type="entry name" value="Clr5"/>
    <property type="match status" value="1"/>
</dbReference>
<comment type="caution">
    <text evidence="3">The sequence shown here is derived from an EMBL/GenBank/DDBJ whole genome shotgun (WGS) entry which is preliminary data.</text>
</comment>
<accession>A0A4U0VRE0</accession>
<evidence type="ECO:0000259" key="2">
    <source>
        <dbReference type="Pfam" id="PF14420"/>
    </source>
</evidence>
<dbReference type="PANTHER" id="PTHR46082">
    <property type="entry name" value="ATP/GTP-BINDING PROTEIN-RELATED"/>
    <property type="match status" value="1"/>
</dbReference>
<gene>
    <name evidence="3" type="ORF">B0A49_12511</name>
</gene>